<dbReference type="Proteomes" id="UP000311919">
    <property type="component" value="Unassembled WGS sequence"/>
</dbReference>
<organism evidence="2 3">
    <name type="scientific">Schistosoma japonicum</name>
    <name type="common">Blood fluke</name>
    <dbReference type="NCBI Taxonomy" id="6182"/>
    <lineage>
        <taxon>Eukaryota</taxon>
        <taxon>Metazoa</taxon>
        <taxon>Spiralia</taxon>
        <taxon>Lophotrochozoa</taxon>
        <taxon>Platyhelminthes</taxon>
        <taxon>Trematoda</taxon>
        <taxon>Digenea</taxon>
        <taxon>Strigeidida</taxon>
        <taxon>Schistosomatoidea</taxon>
        <taxon>Schistosomatidae</taxon>
        <taxon>Schistosoma</taxon>
    </lineage>
</organism>
<comment type="caution">
    <text evidence="2">The sequence shown here is derived from an EMBL/GenBank/DDBJ whole genome shotgun (WGS) entry which is preliminary data.</text>
</comment>
<sequence length="1132" mass="127448">MSCAQITVQEYILTKPYSSSMNNISTDNSSCSRIVFPDVLENSAREEQTSVKPLPESNDVSQCKCIQSPCECYLMSKIETSSVDYISPTDLDSNFGESRNKDNFTAITLADYFDVLKKQSNERTPHSILPREIINHYQMSRNKSASSVFTSSKQQLNVNHDELANEQINDNKISTNSSGTSNNDGCTESSFPLDYYNYLKKRRIFLTDRLLSRYHELIKLLNEELELTGHPPANYLQHTHAYHEALEAFKKIHGNDVPNADYDVITNNESCFQMRIKGPNPKSINFIPVRGSRLQETGFMLSPRVMRRASIKLSSSVNCLLKSSHSSLFTEDLSNQNREQSLHTDGDSSSQILESSSNSSHLIKDNKHDTISSTASASKKLTKDNSIIQKLNKSIPSAFKSRFTFNLMKSTYDLSTSASSPSLCDSGIFLRQTTKTTPSTTLPESLATNTTAHSSSSPRSSVSTGLANITQPVSNQSNKIITVNNHKQDVYNPYSGKDIQQAISWLEVELNAVKNIMLANMKCADENKRNRASRKAYRLAVKHNQETITNLEDQIRGLQMYAEKQKLLKCSISEDTSICNQSGHQSLLRISSSISLSSPSYTCSSPSSSLTSSERKSISSRSINVIPSRMNILRKCTEKFKHSSTNNFNTQSNSRPIVLYSNNRTDLSLQHNQLNENVETCKQLLPNVKVELSKGNEIQDNSSVIQQTVIPLKEITTITMNYSNDDNDIYENGSEIYYEHQRDNDYSITTASSVPCFMIDGKESQLDKKMDSTTSEGFNSNGTQTVDNEILQNTNNGLNSNSTNSQLLSDDNYVKDTYSWKISQSRGMSSFQNSSPYYQFSSDLSNKPNYDNHQNLRHDQLSFNKIENYLPENKCQLTSKPLNEFQNSLLPMTKPYLHPTLSSSSRSTANSLCSINLIGQCESTPNTGACYVIPVNKALQSSYSVHNIRSTPQRTLIDVDLNNHCPKSDYPLQKNGIKTPTSQSTYHLSTHQHQNTIDGKTNNPNLQYLPREKVRSPVFINKASKGFYYSPISQNQLRQSTQKVIDCPTVLYPGLTRYNKELRVTSSTVNLCQSCRDSPSRRPTSNHSPRVIERVQSKTTLNNYYFGPENMVSRDCSFDLNQLHKMILHFIQ</sequence>
<dbReference type="AlphaFoldDB" id="A0A4Z2DGJ1"/>
<name>A0A4Z2DGJ1_SCHJA</name>
<evidence type="ECO:0000313" key="2">
    <source>
        <dbReference type="EMBL" id="TNN15587.1"/>
    </source>
</evidence>
<evidence type="ECO:0000256" key="1">
    <source>
        <dbReference type="SAM" id="MobiDB-lite"/>
    </source>
</evidence>
<feature type="region of interest" description="Disordered" evidence="1">
    <location>
        <begin position="596"/>
        <end position="618"/>
    </location>
</feature>
<reference evidence="2 3" key="1">
    <citation type="submission" date="2019-03" db="EMBL/GenBank/DDBJ databases">
        <title>An improved genome assembly of the fluke Schistosoma japonicum.</title>
        <authorList>
            <person name="Hu W."/>
            <person name="Luo F."/>
            <person name="Yin M."/>
            <person name="Mo X."/>
            <person name="Sun C."/>
            <person name="Wu Q."/>
            <person name="Zhu B."/>
            <person name="Xiang M."/>
            <person name="Wang J."/>
            <person name="Wang Y."/>
            <person name="Zhang T."/>
            <person name="Xu B."/>
            <person name="Zheng H."/>
            <person name="Feng Z."/>
        </authorList>
    </citation>
    <scope>NUCLEOTIDE SEQUENCE [LARGE SCALE GENOMIC DNA]</scope>
    <source>
        <strain evidence="2">HuSjv2</strain>
        <tissue evidence="2">Worms</tissue>
    </source>
</reference>
<evidence type="ECO:0000313" key="3">
    <source>
        <dbReference type="Proteomes" id="UP000311919"/>
    </source>
</evidence>
<feature type="compositionally biased region" description="Low complexity" evidence="1">
    <location>
        <begin position="348"/>
        <end position="360"/>
    </location>
</feature>
<feature type="compositionally biased region" description="Low complexity" evidence="1">
    <location>
        <begin position="596"/>
        <end position="612"/>
    </location>
</feature>
<keyword evidence="3" id="KW-1185">Reference proteome</keyword>
<feature type="region of interest" description="Disordered" evidence="1">
    <location>
        <begin position="333"/>
        <end position="378"/>
    </location>
</feature>
<dbReference type="EMBL" id="SKCS01000145">
    <property type="protein sequence ID" value="TNN15587.1"/>
    <property type="molecule type" value="Genomic_DNA"/>
</dbReference>
<dbReference type="OrthoDB" id="6252976at2759"/>
<accession>A0A4Z2DGJ1</accession>
<feature type="region of interest" description="Disordered" evidence="1">
    <location>
        <begin position="435"/>
        <end position="465"/>
    </location>
</feature>
<proteinExistence type="predicted"/>
<protein>
    <submittedName>
        <fullName evidence="2">Starp antigen isoform 2</fullName>
    </submittedName>
</protein>
<gene>
    <name evidence="2" type="ORF">EWB00_001176</name>
</gene>
<feature type="compositionally biased region" description="Low complexity" evidence="1">
    <location>
        <begin position="435"/>
        <end position="463"/>
    </location>
</feature>